<dbReference type="InterPro" id="IPR006048">
    <property type="entry name" value="A-amylase/branching_C"/>
</dbReference>
<dbReference type="Pfam" id="PF02922">
    <property type="entry name" value="CBM_48"/>
    <property type="match status" value="1"/>
</dbReference>
<comment type="similarity">
    <text evidence="4 10">Belongs to the glycosyl hydrolase 13 family. GlgB subfamily.</text>
</comment>
<dbReference type="InterPro" id="IPR013783">
    <property type="entry name" value="Ig-like_fold"/>
</dbReference>
<dbReference type="InterPro" id="IPR014756">
    <property type="entry name" value="Ig_E-set"/>
</dbReference>
<dbReference type="NCBIfam" id="NF003811">
    <property type="entry name" value="PRK05402.1"/>
    <property type="match status" value="1"/>
</dbReference>
<evidence type="ECO:0000259" key="12">
    <source>
        <dbReference type="SMART" id="SM00642"/>
    </source>
</evidence>
<dbReference type="PANTHER" id="PTHR43651">
    <property type="entry name" value="1,4-ALPHA-GLUCAN-BRANCHING ENZYME"/>
    <property type="match status" value="1"/>
</dbReference>
<evidence type="ECO:0000256" key="8">
    <source>
        <dbReference type="ARBA" id="ARBA00023056"/>
    </source>
</evidence>
<keyword evidence="5 10" id="KW-0321">Glycogen metabolism</keyword>
<name>A0A7G5XM67_9BACT</name>
<evidence type="ECO:0000256" key="7">
    <source>
        <dbReference type="ARBA" id="ARBA00022679"/>
    </source>
</evidence>
<evidence type="ECO:0000256" key="1">
    <source>
        <dbReference type="ARBA" id="ARBA00000826"/>
    </source>
</evidence>
<dbReference type="Gene3D" id="2.60.40.10">
    <property type="entry name" value="Immunoglobulins"/>
    <property type="match status" value="1"/>
</dbReference>
<keyword evidence="9 10" id="KW-0119">Carbohydrate metabolism</keyword>
<feature type="active site" description="Nucleophile" evidence="10 11">
    <location>
        <position position="331"/>
    </location>
</feature>
<comment type="catalytic activity">
    <reaction evidence="1 10">
        <text>Transfers a segment of a (1-&gt;4)-alpha-D-glucan chain to a primary hydroxy group in a similar glucan chain.</text>
        <dbReference type="EC" id="2.4.1.18"/>
    </reaction>
</comment>
<dbReference type="PANTHER" id="PTHR43651:SF3">
    <property type="entry name" value="1,4-ALPHA-GLUCAN-BRANCHING ENZYME"/>
    <property type="match status" value="1"/>
</dbReference>
<dbReference type="InterPro" id="IPR006407">
    <property type="entry name" value="GlgB"/>
</dbReference>
<dbReference type="SUPFAM" id="SSF51445">
    <property type="entry name" value="(Trans)glycosidases"/>
    <property type="match status" value="1"/>
</dbReference>
<evidence type="ECO:0000256" key="4">
    <source>
        <dbReference type="ARBA" id="ARBA00009000"/>
    </source>
</evidence>
<evidence type="ECO:0000313" key="13">
    <source>
        <dbReference type="EMBL" id="QNA46570.1"/>
    </source>
</evidence>
<dbReference type="GO" id="GO:0004553">
    <property type="term" value="F:hydrolase activity, hydrolyzing O-glycosyl compounds"/>
    <property type="evidence" value="ECO:0007669"/>
    <property type="project" value="InterPro"/>
</dbReference>
<evidence type="ECO:0000256" key="5">
    <source>
        <dbReference type="ARBA" id="ARBA00022600"/>
    </source>
</evidence>
<feature type="active site" description="Proton donor" evidence="10 11">
    <location>
        <position position="384"/>
    </location>
</feature>
<sequence length="649" mass="76231">MEAEKKYEDYHFVDTTKPVWNYSRFEGDDIANFQNGTNYRCDELFGSHVMEVLGTTGYYFAVWAPNATFVSVFGNFNEWNKESHPLFVRLDNSGIWEGFIPNLPQGSSYKYHIHGYAGQKLDKGDPYANYWEVRPNTASRTWQLEYEWQDAEWMEKRKEHNKLDAPWSVYEVHLASWMRPDKNNEEVYHSYDFFRDKLVNYVKELGFTHVELMPIMEHPFDGSWGYQGAGYFAPTSRYGTPQEFMKLVEAFHNEGIGVVLDWVPSHFPYDAHGLFMFDGTHTYEYADMRKGYHPDWNSYIFNYKRGEVKSFLISSAMHWFRKYHIDGIRVDAVSSMLKLNYSRTAGQWEPNEFGGDGNLEAIAFIKDLNETIFRDFPDVQTIAEEATDWPGVSKPTFGDGLGFGMKWMMGWMHDTLKYFKQDPLYRQFQQDQFTFSMMYYYDENFMLPLSHDEVVHGKSPMLYKMPGDEWQKFANLRLMYSYMFTHPGGKLLFMGNEFGATSEWNYKSELQWELLQFDSHNGVLECVKTLANLLKSEPALYENQFNKFGFEWVDLNRGAESVMVYRRKGKKPEDDILVVLNMTPVVRRDWKLHVQGKQNWTELFNSNDQKFWGTGDVFNPEVGVRVVDGQAGWYELNLHLPPLAAVLLK</sequence>
<evidence type="ECO:0000256" key="6">
    <source>
        <dbReference type="ARBA" id="ARBA00022676"/>
    </source>
</evidence>
<dbReference type="RefSeq" id="WP_182806462.1">
    <property type="nucleotide sequence ID" value="NZ_CP060007.1"/>
</dbReference>
<comment type="function">
    <text evidence="2 10">Catalyzes the formation of the alpha-1,6-glucosidic linkages in glycogen by scission of a 1,4-alpha-linked oligosaccharide from growing alpha-1,4-glucan chains and the subsequent attachment of the oligosaccharide to the alpha-1,6 position.</text>
</comment>
<dbReference type="CDD" id="cd11322">
    <property type="entry name" value="AmyAc_Glg_BE"/>
    <property type="match status" value="1"/>
</dbReference>
<organism evidence="13 14">
    <name type="scientific">Lacibacter sediminis</name>
    <dbReference type="NCBI Taxonomy" id="2760713"/>
    <lineage>
        <taxon>Bacteria</taxon>
        <taxon>Pseudomonadati</taxon>
        <taxon>Bacteroidota</taxon>
        <taxon>Chitinophagia</taxon>
        <taxon>Chitinophagales</taxon>
        <taxon>Chitinophagaceae</taxon>
        <taxon>Lacibacter</taxon>
    </lineage>
</organism>
<reference evidence="14" key="1">
    <citation type="submission" date="2020-08" db="EMBL/GenBank/DDBJ databases">
        <title>Lacibacter sp. S13-6-6 genome sequencing.</title>
        <authorList>
            <person name="Jin L."/>
        </authorList>
    </citation>
    <scope>NUCLEOTIDE SEQUENCE [LARGE SCALE GENOMIC DNA]</scope>
    <source>
        <strain evidence="14">S13-6-6</strain>
    </source>
</reference>
<dbReference type="Gene3D" id="2.60.40.1180">
    <property type="entry name" value="Golgi alpha-mannosidase II"/>
    <property type="match status" value="1"/>
</dbReference>
<dbReference type="EMBL" id="CP060007">
    <property type="protein sequence ID" value="QNA46570.1"/>
    <property type="molecule type" value="Genomic_DNA"/>
</dbReference>
<evidence type="ECO:0000256" key="2">
    <source>
        <dbReference type="ARBA" id="ARBA00002953"/>
    </source>
</evidence>
<dbReference type="Pfam" id="PF00128">
    <property type="entry name" value="Alpha-amylase"/>
    <property type="match status" value="2"/>
</dbReference>
<keyword evidence="6 10" id="KW-0328">Glycosyltransferase</keyword>
<dbReference type="EC" id="2.4.1.18" evidence="10"/>
<comment type="subunit">
    <text evidence="10">Monomer.</text>
</comment>
<dbReference type="InterPro" id="IPR037439">
    <property type="entry name" value="Branching_enzy"/>
</dbReference>
<dbReference type="KEGG" id="lacs:H4075_10490"/>
<evidence type="ECO:0000256" key="11">
    <source>
        <dbReference type="PIRSR" id="PIRSR000463-1"/>
    </source>
</evidence>
<evidence type="ECO:0000313" key="14">
    <source>
        <dbReference type="Proteomes" id="UP000515344"/>
    </source>
</evidence>
<dbReference type="InterPro" id="IPR006047">
    <property type="entry name" value="GH13_cat_dom"/>
</dbReference>
<dbReference type="InterPro" id="IPR044143">
    <property type="entry name" value="GlgB_N_E_set_prok"/>
</dbReference>
<dbReference type="InterPro" id="IPR004193">
    <property type="entry name" value="Glyco_hydro_13_N"/>
</dbReference>
<dbReference type="GO" id="GO:0005978">
    <property type="term" value="P:glycogen biosynthetic process"/>
    <property type="evidence" value="ECO:0007669"/>
    <property type="project" value="UniProtKB-UniRule"/>
</dbReference>
<dbReference type="NCBIfam" id="NF008967">
    <property type="entry name" value="PRK12313.1"/>
    <property type="match status" value="1"/>
</dbReference>
<dbReference type="AlphaFoldDB" id="A0A7G5XM67"/>
<dbReference type="GO" id="GO:0003844">
    <property type="term" value="F:1,4-alpha-glucan branching enzyme activity"/>
    <property type="evidence" value="ECO:0007669"/>
    <property type="project" value="UniProtKB-UniRule"/>
</dbReference>
<dbReference type="SUPFAM" id="SSF51011">
    <property type="entry name" value="Glycosyl hydrolase domain"/>
    <property type="match status" value="1"/>
</dbReference>
<comment type="pathway">
    <text evidence="3 10">Glycan biosynthesis; glycogen biosynthesis.</text>
</comment>
<dbReference type="CDD" id="cd02855">
    <property type="entry name" value="E_set_GBE_prok_N"/>
    <property type="match status" value="1"/>
</dbReference>
<dbReference type="Pfam" id="PF02806">
    <property type="entry name" value="Alpha-amylase_C"/>
    <property type="match status" value="1"/>
</dbReference>
<dbReference type="UniPathway" id="UPA00164"/>
<keyword evidence="8 10" id="KW-0320">Glycogen biosynthesis</keyword>
<protein>
    <recommendedName>
        <fullName evidence="10">1,4-alpha-glucan branching enzyme GlgB</fullName>
        <ecNumber evidence="10">2.4.1.18</ecNumber>
    </recommendedName>
    <alternativeName>
        <fullName evidence="10">1,4-alpha-D-glucan:1,4-alpha-D-glucan 6-glucosyl-transferase</fullName>
    </alternativeName>
    <alternativeName>
        <fullName evidence="10">Alpha-(1-&gt;4)-glucan branching enzyme</fullName>
    </alternativeName>
    <alternativeName>
        <fullName evidence="10">Glycogen branching enzyme</fullName>
        <shortName evidence="10">BE</shortName>
    </alternativeName>
</protein>
<dbReference type="PIRSF" id="PIRSF000463">
    <property type="entry name" value="GlgB"/>
    <property type="match status" value="1"/>
</dbReference>
<dbReference type="NCBIfam" id="TIGR01515">
    <property type="entry name" value="branching_enzym"/>
    <property type="match status" value="1"/>
</dbReference>
<dbReference type="Gene3D" id="3.20.20.80">
    <property type="entry name" value="Glycosidases"/>
    <property type="match status" value="1"/>
</dbReference>
<dbReference type="InterPro" id="IPR017853">
    <property type="entry name" value="GH"/>
</dbReference>
<evidence type="ECO:0000256" key="3">
    <source>
        <dbReference type="ARBA" id="ARBA00004964"/>
    </source>
</evidence>
<feature type="domain" description="Glycosyl hydrolase family 13 catalytic" evidence="12">
    <location>
        <begin position="171"/>
        <end position="518"/>
    </location>
</feature>
<proteinExistence type="inferred from homology"/>
<dbReference type="HAMAP" id="MF_00685">
    <property type="entry name" value="GlgB"/>
    <property type="match status" value="1"/>
</dbReference>
<dbReference type="GO" id="GO:0005829">
    <property type="term" value="C:cytosol"/>
    <property type="evidence" value="ECO:0007669"/>
    <property type="project" value="TreeGrafter"/>
</dbReference>
<dbReference type="GO" id="GO:0043169">
    <property type="term" value="F:cation binding"/>
    <property type="evidence" value="ECO:0007669"/>
    <property type="project" value="InterPro"/>
</dbReference>
<keyword evidence="7 10" id="KW-0808">Transferase</keyword>
<dbReference type="SUPFAM" id="SSF81296">
    <property type="entry name" value="E set domains"/>
    <property type="match status" value="1"/>
</dbReference>
<dbReference type="Proteomes" id="UP000515344">
    <property type="component" value="Chromosome"/>
</dbReference>
<keyword evidence="14" id="KW-1185">Reference proteome</keyword>
<dbReference type="InterPro" id="IPR013780">
    <property type="entry name" value="Glyco_hydro_b"/>
</dbReference>
<evidence type="ECO:0000256" key="10">
    <source>
        <dbReference type="HAMAP-Rule" id="MF_00685"/>
    </source>
</evidence>
<gene>
    <name evidence="10 13" type="primary">glgB</name>
    <name evidence="13" type="ORF">H4075_10490</name>
</gene>
<dbReference type="SMART" id="SM00642">
    <property type="entry name" value="Aamy"/>
    <property type="match status" value="1"/>
</dbReference>
<dbReference type="FunFam" id="3.20.20.80:FF:000003">
    <property type="entry name" value="1,4-alpha-glucan branching enzyme GlgB"/>
    <property type="match status" value="1"/>
</dbReference>
<accession>A0A7G5XM67</accession>
<evidence type="ECO:0000256" key="9">
    <source>
        <dbReference type="ARBA" id="ARBA00023277"/>
    </source>
</evidence>